<feature type="region of interest" description="Disordered" evidence="1">
    <location>
        <begin position="195"/>
        <end position="215"/>
    </location>
</feature>
<dbReference type="EMBL" id="RQEY01000001">
    <property type="protein sequence ID" value="TGK44664.1"/>
    <property type="molecule type" value="Genomic_DNA"/>
</dbReference>
<feature type="signal peptide" evidence="2">
    <location>
        <begin position="1"/>
        <end position="25"/>
    </location>
</feature>
<organism evidence="3 4">
    <name type="scientific">Leptospira andrefontaineae</name>
    <dbReference type="NCBI Taxonomy" id="2484976"/>
    <lineage>
        <taxon>Bacteria</taxon>
        <taxon>Pseudomonadati</taxon>
        <taxon>Spirochaetota</taxon>
        <taxon>Spirochaetia</taxon>
        <taxon>Leptospirales</taxon>
        <taxon>Leptospiraceae</taxon>
        <taxon>Leptospira</taxon>
    </lineage>
</organism>
<dbReference type="OrthoDB" id="9857419at2"/>
<feature type="chain" id="PRO_5020978559" description="Lipoprotein" evidence="2">
    <location>
        <begin position="26"/>
        <end position="215"/>
    </location>
</feature>
<accession>A0A4R9HD37</accession>
<proteinExistence type="predicted"/>
<evidence type="ECO:0000256" key="2">
    <source>
        <dbReference type="SAM" id="SignalP"/>
    </source>
</evidence>
<dbReference type="RefSeq" id="WP_135772404.1">
    <property type="nucleotide sequence ID" value="NZ_RQEY01000001.1"/>
</dbReference>
<evidence type="ECO:0000313" key="4">
    <source>
        <dbReference type="Proteomes" id="UP000298097"/>
    </source>
</evidence>
<protein>
    <recommendedName>
        <fullName evidence="5">Lipoprotein</fullName>
    </recommendedName>
</protein>
<reference evidence="3" key="1">
    <citation type="journal article" date="2019" name="PLoS Negl. Trop. Dis.">
        <title>Revisiting the worldwide diversity of Leptospira species in the environment.</title>
        <authorList>
            <person name="Vincent A.T."/>
            <person name="Schiettekatte O."/>
            <person name="Bourhy P."/>
            <person name="Veyrier F.J."/>
            <person name="Picardeau M."/>
        </authorList>
    </citation>
    <scope>NUCLEOTIDE SEQUENCE [LARGE SCALE GENOMIC DNA]</scope>
    <source>
        <strain evidence="3">201800301</strain>
    </source>
</reference>
<gene>
    <name evidence="3" type="ORF">EHO65_01080</name>
</gene>
<keyword evidence="4" id="KW-1185">Reference proteome</keyword>
<evidence type="ECO:0000313" key="3">
    <source>
        <dbReference type="EMBL" id="TGK44664.1"/>
    </source>
</evidence>
<dbReference type="AlphaFoldDB" id="A0A4R9HD37"/>
<evidence type="ECO:0000256" key="1">
    <source>
        <dbReference type="SAM" id="MobiDB-lite"/>
    </source>
</evidence>
<dbReference type="Proteomes" id="UP000298097">
    <property type="component" value="Unassembled WGS sequence"/>
</dbReference>
<dbReference type="PROSITE" id="PS51257">
    <property type="entry name" value="PROKAR_LIPOPROTEIN"/>
    <property type="match status" value="1"/>
</dbReference>
<evidence type="ECO:0008006" key="5">
    <source>
        <dbReference type="Google" id="ProtNLM"/>
    </source>
</evidence>
<comment type="caution">
    <text evidence="3">The sequence shown here is derived from an EMBL/GenBank/DDBJ whole genome shotgun (WGS) entry which is preliminary data.</text>
</comment>
<feature type="compositionally biased region" description="Basic and acidic residues" evidence="1">
    <location>
        <begin position="206"/>
        <end position="215"/>
    </location>
</feature>
<name>A0A4R9HD37_9LEPT</name>
<sequence>MNLRNCTFISLLLLTFIAFFSCAGAGEIKINKDEFKNSQIVQLKLWSFRCEEPELFNVNFQISREFTDSKIQPFTVVRFIITAPEKSFDLEQDSFIKIDERKFNVKLEGMSVNVKGEAYSGTRKDPATGKEESYSGVHVSKQLKGIFQFTKEQEGLILESNQFLLRLYSGSSPLTFIIKEKKLAKLKEFLKTIPPTETQPTNKVVPDTKDQKKTR</sequence>
<keyword evidence="2" id="KW-0732">Signal</keyword>